<dbReference type="SMART" id="SM00530">
    <property type="entry name" value="HTH_XRE"/>
    <property type="match status" value="1"/>
</dbReference>
<dbReference type="InterPro" id="IPR010982">
    <property type="entry name" value="Lambda_DNA-bd_dom_sf"/>
</dbReference>
<evidence type="ECO:0000313" key="3">
    <source>
        <dbReference type="Proteomes" id="UP000184121"/>
    </source>
</evidence>
<feature type="domain" description="HTH cro/C1-type" evidence="1">
    <location>
        <begin position="30"/>
        <end position="80"/>
    </location>
</feature>
<dbReference type="RefSeq" id="WP_072972180.1">
    <property type="nucleotide sequence ID" value="NZ_FRBY01000003.1"/>
</dbReference>
<accession>A0A1M7FL76</accession>
<dbReference type="AlphaFoldDB" id="A0A1M7FL76"/>
<sequence>MNEIDFIKERVKFGEHILQLRRKIKSSEYQNRHISQQELADRSDYLNKKTIGQVERGEVNVQFDTLLAIAQVLNISLKELLDY</sequence>
<dbReference type="STRING" id="29534.SAMN05444366_2171"/>
<dbReference type="Gene3D" id="1.10.260.40">
    <property type="entry name" value="lambda repressor-like DNA-binding domains"/>
    <property type="match status" value="1"/>
</dbReference>
<gene>
    <name evidence="2" type="ORF">SAMN05444366_2171</name>
</gene>
<dbReference type="CDD" id="cd00093">
    <property type="entry name" value="HTH_XRE"/>
    <property type="match status" value="1"/>
</dbReference>
<dbReference type="Pfam" id="PF01381">
    <property type="entry name" value="HTH_3"/>
    <property type="match status" value="1"/>
</dbReference>
<dbReference type="OrthoDB" id="2902336at2"/>
<evidence type="ECO:0000259" key="1">
    <source>
        <dbReference type="PROSITE" id="PS50943"/>
    </source>
</evidence>
<dbReference type="SUPFAM" id="SSF47413">
    <property type="entry name" value="lambda repressor-like DNA-binding domains"/>
    <property type="match status" value="1"/>
</dbReference>
<dbReference type="GO" id="GO:0003677">
    <property type="term" value="F:DNA binding"/>
    <property type="evidence" value="ECO:0007669"/>
    <property type="project" value="InterPro"/>
</dbReference>
<organism evidence="2 3">
    <name type="scientific">Flavobacterium saccharophilum</name>
    <dbReference type="NCBI Taxonomy" id="29534"/>
    <lineage>
        <taxon>Bacteria</taxon>
        <taxon>Pseudomonadati</taxon>
        <taxon>Bacteroidota</taxon>
        <taxon>Flavobacteriia</taxon>
        <taxon>Flavobacteriales</taxon>
        <taxon>Flavobacteriaceae</taxon>
        <taxon>Flavobacterium</taxon>
    </lineage>
</organism>
<evidence type="ECO:0000313" key="2">
    <source>
        <dbReference type="EMBL" id="SHM04814.1"/>
    </source>
</evidence>
<dbReference type="EMBL" id="FRBY01000003">
    <property type="protein sequence ID" value="SHM04814.1"/>
    <property type="molecule type" value="Genomic_DNA"/>
</dbReference>
<keyword evidence="3" id="KW-1185">Reference proteome</keyword>
<reference evidence="3" key="1">
    <citation type="submission" date="2016-11" db="EMBL/GenBank/DDBJ databases">
        <authorList>
            <person name="Varghese N."/>
            <person name="Submissions S."/>
        </authorList>
    </citation>
    <scope>NUCLEOTIDE SEQUENCE [LARGE SCALE GENOMIC DNA]</scope>
    <source>
        <strain evidence="3">DSM 1811</strain>
    </source>
</reference>
<dbReference type="PROSITE" id="PS50943">
    <property type="entry name" value="HTH_CROC1"/>
    <property type="match status" value="1"/>
</dbReference>
<proteinExistence type="predicted"/>
<dbReference type="InterPro" id="IPR001387">
    <property type="entry name" value="Cro/C1-type_HTH"/>
</dbReference>
<name>A0A1M7FL76_9FLAO</name>
<protein>
    <submittedName>
        <fullName evidence="2">Helix-turn-helix</fullName>
    </submittedName>
</protein>
<dbReference type="Proteomes" id="UP000184121">
    <property type="component" value="Unassembled WGS sequence"/>
</dbReference>